<evidence type="ECO:0008006" key="4">
    <source>
        <dbReference type="Google" id="ProtNLM"/>
    </source>
</evidence>
<dbReference type="AlphaFoldDB" id="A0A238YIM1"/>
<feature type="transmembrane region" description="Helical" evidence="1">
    <location>
        <begin position="126"/>
        <end position="148"/>
    </location>
</feature>
<evidence type="ECO:0000313" key="3">
    <source>
        <dbReference type="Proteomes" id="UP000198397"/>
    </source>
</evidence>
<evidence type="ECO:0000256" key="1">
    <source>
        <dbReference type="SAM" id="Phobius"/>
    </source>
</evidence>
<dbReference type="EMBL" id="FZNQ01000046">
    <property type="protein sequence ID" value="SNR70648.1"/>
    <property type="molecule type" value="Genomic_DNA"/>
</dbReference>
<accession>A0A238YIM1</accession>
<keyword evidence="1" id="KW-1133">Transmembrane helix</keyword>
<feature type="transmembrane region" description="Helical" evidence="1">
    <location>
        <begin position="216"/>
        <end position="234"/>
    </location>
</feature>
<keyword evidence="3" id="KW-1185">Reference proteome</keyword>
<feature type="transmembrane region" description="Helical" evidence="1">
    <location>
        <begin position="36"/>
        <end position="57"/>
    </location>
</feature>
<dbReference type="Proteomes" id="UP000198397">
    <property type="component" value="Unassembled WGS sequence"/>
</dbReference>
<feature type="transmembrane region" description="Helical" evidence="1">
    <location>
        <begin position="154"/>
        <end position="170"/>
    </location>
</feature>
<proteinExistence type="predicted"/>
<keyword evidence="1" id="KW-0812">Transmembrane</keyword>
<gene>
    <name evidence="2" type="ORF">SAMN06264855_1463</name>
</gene>
<name>A0A238YIM1_HALVU</name>
<dbReference type="OrthoDB" id="238951at2157"/>
<evidence type="ECO:0000313" key="2">
    <source>
        <dbReference type="EMBL" id="SNR70648.1"/>
    </source>
</evidence>
<organism evidence="2 3">
    <name type="scientific">Halorubrum vacuolatum</name>
    <name type="common">Natronobacterium vacuolatum</name>
    <dbReference type="NCBI Taxonomy" id="63740"/>
    <lineage>
        <taxon>Archaea</taxon>
        <taxon>Methanobacteriati</taxon>
        <taxon>Methanobacteriota</taxon>
        <taxon>Stenosarchaea group</taxon>
        <taxon>Halobacteria</taxon>
        <taxon>Halobacteriales</taxon>
        <taxon>Haloferacaceae</taxon>
        <taxon>Halorubrum</taxon>
    </lineage>
</organism>
<protein>
    <recommendedName>
        <fullName evidence="4">DUF2306 domain-containing protein</fullName>
    </recommendedName>
</protein>
<sequence length="246" mass="26476">MSISDVGCSVLIERSEFSQPLFFEASGDSAIADPMLWIHILAGAIALLAGLAAIVTVKGGHRHNLAGRVYGTTMGIVVVTSFPLAIWADNWFLFAIAVFTGYLITAGYRVITRRRAGMTKPTRSDYLLQFTMLTASVGMIAGGGYGAVTGVMELGEVLVVFGGIGGILAARELYQYRVPLAEQTPWFERHIAFMGGGYIATVTAVVTVNLTMLPDLLRWLGPTLVGVPLIFLAIRKYRPRFGGKTA</sequence>
<keyword evidence="1" id="KW-0472">Membrane</keyword>
<feature type="transmembrane region" description="Helical" evidence="1">
    <location>
        <begin position="191"/>
        <end position="210"/>
    </location>
</feature>
<feature type="transmembrane region" description="Helical" evidence="1">
    <location>
        <begin position="92"/>
        <end position="111"/>
    </location>
</feature>
<reference evidence="2 3" key="1">
    <citation type="submission" date="2017-06" db="EMBL/GenBank/DDBJ databases">
        <authorList>
            <person name="Kim H.J."/>
            <person name="Triplett B.A."/>
        </authorList>
    </citation>
    <scope>NUCLEOTIDE SEQUENCE [LARGE SCALE GENOMIC DNA]</scope>
    <source>
        <strain evidence="2 3">DSM 8800</strain>
    </source>
</reference>
<dbReference type="RefSeq" id="WP_089386101.1">
    <property type="nucleotide sequence ID" value="NZ_FZNQ01000046.1"/>
</dbReference>
<feature type="transmembrane region" description="Helical" evidence="1">
    <location>
        <begin position="69"/>
        <end position="86"/>
    </location>
</feature>